<evidence type="ECO:0000313" key="3">
    <source>
        <dbReference type="EMBL" id="GMH31995.1"/>
    </source>
</evidence>
<sequence length="357" mass="38274">MLYPSPAVALTCASFCLTDDQMLMGSALRDSAGLLDAAACHGLDLWPPLPSAVPFVWASGMMVLGAAQAVILHLFAEFVSASTGASYWSFLAEHIVGAAYLLIFWCCPADGDFESWTFASGSHLLMPVLLKVVVVLEWHGAGVALLSDDLANVIPLFGRLRHHGVAEKAPGWPEDPVGFNAEAGGDTNPSVASSVADVGRVQIPVAVMEGSCCRKSAVQLSDATSAAMLLAWLVLDVDTRYPVSTLEIAISHQPRENLIFQAAQNITATARLLIILNELLMHLCNIHSVNQFDTAPSKSGSTNQQQNSKKHATATSASYSNNIRIFIAAFSKQQNAAQQLHSPKKTSKSQRTPIWHQ</sequence>
<organism evidence="3 4">
    <name type="scientific">Nepenthes gracilis</name>
    <name type="common">Slender pitcher plant</name>
    <dbReference type="NCBI Taxonomy" id="150966"/>
    <lineage>
        <taxon>Eukaryota</taxon>
        <taxon>Viridiplantae</taxon>
        <taxon>Streptophyta</taxon>
        <taxon>Embryophyta</taxon>
        <taxon>Tracheophyta</taxon>
        <taxon>Spermatophyta</taxon>
        <taxon>Magnoliopsida</taxon>
        <taxon>eudicotyledons</taxon>
        <taxon>Gunneridae</taxon>
        <taxon>Pentapetalae</taxon>
        <taxon>Caryophyllales</taxon>
        <taxon>Nepenthaceae</taxon>
        <taxon>Nepenthes</taxon>
    </lineage>
</organism>
<dbReference type="Proteomes" id="UP001279734">
    <property type="component" value="Unassembled WGS sequence"/>
</dbReference>
<protein>
    <submittedName>
        <fullName evidence="3">Uncharacterized protein</fullName>
    </submittedName>
</protein>
<dbReference type="AlphaFoldDB" id="A0AAD3Y8N7"/>
<keyword evidence="2" id="KW-0472">Membrane</keyword>
<keyword evidence="4" id="KW-1185">Reference proteome</keyword>
<evidence type="ECO:0000313" key="4">
    <source>
        <dbReference type="Proteomes" id="UP001279734"/>
    </source>
</evidence>
<feature type="region of interest" description="Disordered" evidence="1">
    <location>
        <begin position="295"/>
        <end position="314"/>
    </location>
</feature>
<evidence type="ECO:0000256" key="2">
    <source>
        <dbReference type="SAM" id="Phobius"/>
    </source>
</evidence>
<dbReference type="EMBL" id="BSYO01000052">
    <property type="protein sequence ID" value="GMH31995.1"/>
    <property type="molecule type" value="Genomic_DNA"/>
</dbReference>
<accession>A0AAD3Y8N7</accession>
<keyword evidence="2" id="KW-0812">Transmembrane</keyword>
<keyword evidence="2" id="KW-1133">Transmembrane helix</keyword>
<gene>
    <name evidence="3" type="ORF">Nepgr_033839</name>
</gene>
<evidence type="ECO:0000256" key="1">
    <source>
        <dbReference type="SAM" id="MobiDB-lite"/>
    </source>
</evidence>
<comment type="caution">
    <text evidence="3">The sequence shown here is derived from an EMBL/GenBank/DDBJ whole genome shotgun (WGS) entry which is preliminary data.</text>
</comment>
<feature type="transmembrane region" description="Helical" evidence="2">
    <location>
        <begin position="53"/>
        <end position="75"/>
    </location>
</feature>
<reference evidence="3" key="1">
    <citation type="submission" date="2023-05" db="EMBL/GenBank/DDBJ databases">
        <title>Nepenthes gracilis genome sequencing.</title>
        <authorList>
            <person name="Fukushima K."/>
        </authorList>
    </citation>
    <scope>NUCLEOTIDE SEQUENCE</scope>
    <source>
        <strain evidence="3">SING2019-196</strain>
    </source>
</reference>
<name>A0AAD3Y8N7_NEPGR</name>
<proteinExistence type="predicted"/>
<feature type="transmembrane region" description="Helical" evidence="2">
    <location>
        <begin position="87"/>
        <end position="105"/>
    </location>
</feature>
<feature type="region of interest" description="Disordered" evidence="1">
    <location>
        <begin position="337"/>
        <end position="357"/>
    </location>
</feature>